<dbReference type="RefSeq" id="YP_009124920.1">
    <property type="nucleotide sequence ID" value="NC_026590.1"/>
</dbReference>
<keyword evidence="3" id="KW-1185">Reference proteome</keyword>
<dbReference type="EMBL" id="KJ567043">
    <property type="protein sequence ID" value="AID58997.1"/>
    <property type="molecule type" value="Genomic_DNA"/>
</dbReference>
<dbReference type="KEGG" id="vg:23679687"/>
<dbReference type="Proteomes" id="UP000027491">
    <property type="component" value="Segment"/>
</dbReference>
<protein>
    <submittedName>
        <fullName evidence="2">Uncharacterized protein</fullName>
    </submittedName>
</protein>
<organism evidence="2 3">
    <name type="scientific">Mycobacterium phage Gaia</name>
    <dbReference type="NCBI Taxonomy" id="1486472"/>
    <lineage>
        <taxon>Viruses</taxon>
        <taxon>Duplodnaviria</taxon>
        <taxon>Heunggongvirae</taxon>
        <taxon>Uroviricota</taxon>
        <taxon>Caudoviricetes</taxon>
        <taxon>Gaiavirus</taxon>
        <taxon>Gaiavirus gaia</taxon>
    </lineage>
</organism>
<name>A0A068F216_9CAUD</name>
<reference evidence="2 3" key="1">
    <citation type="submission" date="2014-03" db="EMBL/GenBank/DDBJ databases">
        <authorList>
            <person name="Yoder B.A."/>
            <person name="Colicchio M.A."/>
            <person name="Schafer C.E."/>
            <person name="Abrahim M.R."/>
            <person name="Adkins N.L."/>
            <person name="Burke K.A."/>
            <person name="Churilla B.M."/>
            <person name="Cohen K.L."/>
            <person name="Fasoranti T.O."/>
            <person name="Genkil J.S."/>
            <person name="Kramer Z.J."/>
            <person name="Prout A.K."/>
            <person name="Schwarz A.G."/>
            <person name="Tish M."/>
            <person name="Vispute N."/>
            <person name="Wilkes K.E."/>
            <person name="Williams C.R."/>
            <person name="Xiao X."/>
            <person name="Yu V.J."/>
            <person name="Lapin J.S."/>
            <person name="Ott C.T."/>
            <person name="Walburn T.D."/>
            <person name="Bradley K.W."/>
            <person name="Clarke D.Q."/>
            <person name="Lewis M.F."/>
            <person name="Barker L.P."/>
            <person name="Bailey C."/>
            <person name="Asai D.J."/>
            <person name="Bowman C.A."/>
            <person name="Russell D.A."/>
            <person name="Pope W.H."/>
            <person name="Jacobs-Sera D."/>
            <person name="Hendrix R.W."/>
            <person name="Hatfull G.F."/>
        </authorList>
    </citation>
    <scope>NUCLEOTIDE SEQUENCE [LARGE SCALE GENOMIC DNA]</scope>
</reference>
<feature type="region of interest" description="Disordered" evidence="1">
    <location>
        <begin position="64"/>
        <end position="83"/>
    </location>
</feature>
<proteinExistence type="predicted"/>
<gene>
    <name evidence="2" type="primary">181</name>
    <name evidence="2" type="ORF">PBI_GAIA_181</name>
</gene>
<feature type="compositionally biased region" description="Basic residues" evidence="1">
    <location>
        <begin position="64"/>
        <end position="75"/>
    </location>
</feature>
<evidence type="ECO:0000313" key="3">
    <source>
        <dbReference type="Proteomes" id="UP000027491"/>
    </source>
</evidence>
<dbReference type="GeneID" id="23679687"/>
<sequence length="98" mass="11364">MTVIERVAATIESDADRAAFIEFIEAGNALDAYEDGAPSRNPEYRYRKACEAWHATDTYRNRLPRHHRQYHRPRQGSRTSLNQNLPIERLGDFLCVDT</sequence>
<evidence type="ECO:0000256" key="1">
    <source>
        <dbReference type="SAM" id="MobiDB-lite"/>
    </source>
</evidence>
<evidence type="ECO:0000313" key="2">
    <source>
        <dbReference type="EMBL" id="AID58997.1"/>
    </source>
</evidence>
<accession>A0A068F216</accession>